<accession>A0A8J7KIP2</accession>
<dbReference type="GO" id="GO:0005829">
    <property type="term" value="C:cytosol"/>
    <property type="evidence" value="ECO:0007669"/>
    <property type="project" value="TreeGrafter"/>
</dbReference>
<feature type="binding site" evidence="1">
    <location>
        <position position="105"/>
    </location>
    <ligand>
        <name>a divalent metal cation</name>
        <dbReference type="ChEBI" id="CHEBI:60240"/>
        <label>2</label>
    </ligand>
</feature>
<organism evidence="2 3">
    <name type="scientific">Faecalibacter rhinopitheci</name>
    <dbReference type="NCBI Taxonomy" id="2779678"/>
    <lineage>
        <taxon>Bacteria</taxon>
        <taxon>Pseudomonadati</taxon>
        <taxon>Bacteroidota</taxon>
        <taxon>Flavobacteriia</taxon>
        <taxon>Flavobacteriales</taxon>
        <taxon>Weeksellaceae</taxon>
        <taxon>Faecalibacter</taxon>
    </lineage>
</organism>
<keyword evidence="3" id="KW-1185">Reference proteome</keyword>
<feature type="binding site" evidence="1">
    <location>
        <position position="129"/>
    </location>
    <ligand>
        <name>a divalent metal cation</name>
        <dbReference type="ChEBI" id="CHEBI:60240"/>
        <label>2</label>
    </ligand>
</feature>
<protein>
    <submittedName>
        <fullName evidence="2">TatD family hydrolase</fullName>
    </submittedName>
</protein>
<dbReference type="EMBL" id="JADGIK010000009">
    <property type="protein sequence ID" value="MBF0598146.1"/>
    <property type="molecule type" value="Genomic_DNA"/>
</dbReference>
<feature type="binding site" evidence="1">
    <location>
        <position position="70"/>
    </location>
    <ligand>
        <name>a divalent metal cation</name>
        <dbReference type="ChEBI" id="CHEBI:60240"/>
        <label>1</label>
    </ligand>
</feature>
<reference evidence="2" key="1">
    <citation type="submission" date="2020-10" db="EMBL/GenBank/DDBJ databases">
        <authorList>
            <person name="Lu T."/>
            <person name="Wang Q."/>
            <person name="Han X."/>
        </authorList>
    </citation>
    <scope>NUCLEOTIDE SEQUENCE</scope>
    <source>
        <strain evidence="2">WQ 117</strain>
    </source>
</reference>
<dbReference type="GO" id="GO:0046872">
    <property type="term" value="F:metal ion binding"/>
    <property type="evidence" value="ECO:0007669"/>
    <property type="project" value="UniProtKB-KW"/>
</dbReference>
<dbReference type="Pfam" id="PF01026">
    <property type="entry name" value="TatD_DNase"/>
    <property type="match status" value="1"/>
</dbReference>
<dbReference type="GO" id="GO:0016788">
    <property type="term" value="F:hydrolase activity, acting on ester bonds"/>
    <property type="evidence" value="ECO:0007669"/>
    <property type="project" value="InterPro"/>
</dbReference>
<dbReference type="PIRSF" id="PIRSF005902">
    <property type="entry name" value="DNase_TatD"/>
    <property type="match status" value="1"/>
</dbReference>
<feature type="binding site" evidence="1">
    <location>
        <position position="177"/>
    </location>
    <ligand>
        <name>a divalent metal cation</name>
        <dbReference type="ChEBI" id="CHEBI:60240"/>
        <label>1</label>
    </ligand>
</feature>
<evidence type="ECO:0000313" key="3">
    <source>
        <dbReference type="Proteomes" id="UP000608754"/>
    </source>
</evidence>
<dbReference type="PANTHER" id="PTHR46124">
    <property type="entry name" value="D-AMINOACYL-TRNA DEACYLASE"/>
    <property type="match status" value="1"/>
</dbReference>
<dbReference type="SUPFAM" id="SSF51556">
    <property type="entry name" value="Metallo-dependent hydrolases"/>
    <property type="match status" value="1"/>
</dbReference>
<keyword evidence="1" id="KW-0479">Metal-binding</keyword>
<dbReference type="InterPro" id="IPR001130">
    <property type="entry name" value="TatD-like"/>
</dbReference>
<dbReference type="RefSeq" id="WP_194183693.1">
    <property type="nucleotide sequence ID" value="NZ_JADGIK010000009.1"/>
</dbReference>
<dbReference type="PANTHER" id="PTHR46124:SF3">
    <property type="entry name" value="HYDROLASE"/>
    <property type="match status" value="1"/>
</dbReference>
<dbReference type="InterPro" id="IPR032466">
    <property type="entry name" value="Metal_Hydrolase"/>
</dbReference>
<comment type="caution">
    <text evidence="2">The sequence shown here is derived from an EMBL/GenBank/DDBJ whole genome shotgun (WGS) entry which is preliminary data.</text>
</comment>
<evidence type="ECO:0000313" key="2">
    <source>
        <dbReference type="EMBL" id="MBF0598146.1"/>
    </source>
</evidence>
<dbReference type="Proteomes" id="UP000608754">
    <property type="component" value="Unassembled WGS sequence"/>
</dbReference>
<dbReference type="AlphaFoldDB" id="A0A8J7KIP2"/>
<keyword evidence="2" id="KW-0378">Hydrolase</keyword>
<proteinExistence type="predicted"/>
<gene>
    <name evidence="2" type="ORF">IM532_11975</name>
</gene>
<dbReference type="Gene3D" id="3.20.20.140">
    <property type="entry name" value="Metal-dependent hydrolases"/>
    <property type="match status" value="1"/>
</dbReference>
<evidence type="ECO:0000256" key="1">
    <source>
        <dbReference type="PIRSR" id="PIRSR005902-1"/>
    </source>
</evidence>
<sequence length="218" mass="25340">MLINIHTHHLPKDENSTLNILNQYPWDFHLNQSFYSIGIHPIFITDSSIEKDLSKIEHKLSDQKCLAIGEIGLDKLCAVDFDLQITVFKRQLEIAKKYNTPLIIHCVRAHQEILKIQKDMKYTMPFIFHGFNKNDNVAQQLIKNKCKLSFGKDLLHNKKLQTIFAEISENDFFLENDNSQVPIEEIYHKAAEIRNTSVKVISQITQCNFKTIFGNNII</sequence>
<name>A0A8J7KIP2_9FLAO</name>